<keyword evidence="4" id="KW-1185">Reference proteome</keyword>
<keyword evidence="1" id="KW-0812">Transmembrane</keyword>
<dbReference type="InterPro" id="IPR005182">
    <property type="entry name" value="YdbS-like_PH"/>
</dbReference>
<dbReference type="KEGG" id="tum:CBW65_11910"/>
<proteinExistence type="predicted"/>
<dbReference type="PIRSF" id="PIRSF026631">
    <property type="entry name" value="UCP026631"/>
    <property type="match status" value="1"/>
</dbReference>
<feature type="transmembrane region" description="Helical" evidence="1">
    <location>
        <begin position="24"/>
        <end position="46"/>
    </location>
</feature>
<evidence type="ECO:0000313" key="3">
    <source>
        <dbReference type="EMBL" id="ARU61641.1"/>
    </source>
</evidence>
<keyword evidence="1" id="KW-0472">Membrane</keyword>
<evidence type="ECO:0000259" key="2">
    <source>
        <dbReference type="Pfam" id="PF03703"/>
    </source>
</evidence>
<feature type="transmembrane region" description="Helical" evidence="1">
    <location>
        <begin position="372"/>
        <end position="397"/>
    </location>
</feature>
<feature type="transmembrane region" description="Helical" evidence="1">
    <location>
        <begin position="191"/>
        <end position="212"/>
    </location>
</feature>
<dbReference type="AlphaFoldDB" id="A0A1Y0IMA7"/>
<reference evidence="4" key="1">
    <citation type="submission" date="2017-05" db="EMBL/GenBank/DDBJ databases">
        <authorList>
            <person name="Sung H."/>
        </authorList>
    </citation>
    <scope>NUCLEOTIDE SEQUENCE [LARGE SCALE GENOMIC DNA]</scope>
    <source>
        <strain evidence="4">AR23208</strain>
    </source>
</reference>
<name>A0A1Y0IMA7_9BACL</name>
<keyword evidence="1" id="KW-1133">Transmembrane helix</keyword>
<dbReference type="PANTHER" id="PTHR34473:SF2">
    <property type="entry name" value="UPF0699 TRANSMEMBRANE PROTEIN YDBT"/>
    <property type="match status" value="1"/>
</dbReference>
<organism evidence="3 4">
    <name type="scientific">Tumebacillus avium</name>
    <dbReference type="NCBI Taxonomy" id="1903704"/>
    <lineage>
        <taxon>Bacteria</taxon>
        <taxon>Bacillati</taxon>
        <taxon>Bacillota</taxon>
        <taxon>Bacilli</taxon>
        <taxon>Bacillales</taxon>
        <taxon>Alicyclobacillaceae</taxon>
        <taxon>Tumebacillus</taxon>
    </lineage>
</organism>
<accession>A0A1Y0IMA7</accession>
<protein>
    <recommendedName>
        <fullName evidence="2">YdbS-like PH domain-containing protein</fullName>
    </recommendedName>
</protein>
<dbReference type="PANTHER" id="PTHR34473">
    <property type="entry name" value="UPF0699 TRANSMEMBRANE PROTEIN YDBS"/>
    <property type="match status" value="1"/>
</dbReference>
<feature type="domain" description="YdbS-like PH" evidence="2">
    <location>
        <begin position="78"/>
        <end position="156"/>
    </location>
</feature>
<gene>
    <name evidence="3" type="ORF">CBW65_11910</name>
</gene>
<feature type="domain" description="YdbS-like PH" evidence="2">
    <location>
        <begin position="408"/>
        <end position="477"/>
    </location>
</feature>
<sequence>MACATRSPNSPRWWMMTMSNPRRVHPLAIIPYTISFLRNALLPFLFGSISLIREHPLITVFGAFGLLVLTAVFGFLFWYNFSYTIEAGELRVKKGIFNKQRRFIPLERIQSIDIKAGIILQLVGLVQLQIETASEGKVPEISLAGITREEAEDLKKVLSDAKAARQPHAETVAGQAAAPEQIQYRLTMKQLIFMSLTSSSIGLIAPFLSAVIEPLTSYSEHLVKWLGLFQNSNPNLIEIGILVVLTAILSVLGSIIVTMLAYARFTLTRQGDVLKISRGLLEKRELTLPLDRLQGIRIVEGLLRQPFGYVTLHVESGGGYGKKQGQTTVLYPLLKRKDVKQFLQEMAPGFEAGAKLNRLPQRAQRRYGGRPLLIACAAAAVIALLFYPFGLFALLLLPLSLACGLLQYRDAGWSSSPSCLTIRRRKFARTTVVIPWRKVQSYHRQQSLLQKRARLATASVRIISGGEGKEYKIIDVEADQVLGS</sequence>
<evidence type="ECO:0000256" key="1">
    <source>
        <dbReference type="SAM" id="Phobius"/>
    </source>
</evidence>
<dbReference type="Pfam" id="PF03703">
    <property type="entry name" value="bPH_2"/>
    <property type="match status" value="3"/>
</dbReference>
<feature type="domain" description="YdbS-like PH" evidence="2">
    <location>
        <begin position="262"/>
        <end position="344"/>
    </location>
</feature>
<dbReference type="InterPro" id="IPR014529">
    <property type="entry name" value="UCP026631"/>
</dbReference>
<dbReference type="OrthoDB" id="2195155at2"/>
<evidence type="ECO:0000313" key="4">
    <source>
        <dbReference type="Proteomes" id="UP000195437"/>
    </source>
</evidence>
<dbReference type="EMBL" id="CP021434">
    <property type="protein sequence ID" value="ARU61641.1"/>
    <property type="molecule type" value="Genomic_DNA"/>
</dbReference>
<feature type="transmembrane region" description="Helical" evidence="1">
    <location>
        <begin position="239"/>
        <end position="262"/>
    </location>
</feature>
<dbReference type="Proteomes" id="UP000195437">
    <property type="component" value="Chromosome"/>
</dbReference>
<feature type="transmembrane region" description="Helical" evidence="1">
    <location>
        <begin position="58"/>
        <end position="81"/>
    </location>
</feature>